<feature type="domain" description="Aminotransferase class V" evidence="9">
    <location>
        <begin position="87"/>
        <end position="344"/>
    </location>
</feature>
<keyword evidence="5 7" id="KW-0663">Pyridoxal phosphate</keyword>
<gene>
    <name evidence="10" type="ORF">GQF03_18550</name>
</gene>
<feature type="transmembrane region" description="Helical" evidence="8">
    <location>
        <begin position="385"/>
        <end position="406"/>
    </location>
</feature>
<keyword evidence="3 10" id="KW-0032">Aminotransferase</keyword>
<dbReference type="GO" id="GO:0004760">
    <property type="term" value="F:L-serine-pyruvate transaminase activity"/>
    <property type="evidence" value="ECO:0007669"/>
    <property type="project" value="TreeGrafter"/>
</dbReference>
<dbReference type="Pfam" id="PF00266">
    <property type="entry name" value="Aminotran_5"/>
    <property type="match status" value="1"/>
</dbReference>
<accession>A0A845MN13</accession>
<dbReference type="GO" id="GO:0019265">
    <property type="term" value="P:glycine biosynthetic process, by transamination of glyoxylate"/>
    <property type="evidence" value="ECO:0007669"/>
    <property type="project" value="TreeGrafter"/>
</dbReference>
<proteinExistence type="inferred from homology"/>
<dbReference type="EMBL" id="WTVA01000015">
    <property type="protein sequence ID" value="MZR24340.1"/>
    <property type="molecule type" value="Genomic_DNA"/>
</dbReference>
<dbReference type="PANTHER" id="PTHR21152">
    <property type="entry name" value="AMINOTRANSFERASE CLASS V"/>
    <property type="match status" value="1"/>
</dbReference>
<dbReference type="InterPro" id="IPR015424">
    <property type="entry name" value="PyrdxlP-dep_Trfase"/>
</dbReference>
<dbReference type="InterPro" id="IPR000192">
    <property type="entry name" value="Aminotrans_V_dom"/>
</dbReference>
<sequence length="440" mass="48382">MSGAERIILIVDKHLIHMHTLMQQLNLSDTFIKERCMSRRASDEELVAGRDVTLPSDAELNMSTGPVHVSDHVLRSQLSAAFSPHHENFRSIYLDLCDRVKRVLRTEQDLLIMHGSIRVGLDIVLANMIGPGAKILALSNGYWGSYIADNARAHGADVIVYESNPWHPIDAEEVDRILSQHPDIDMVTAVHIETSTGIKNAIREIGGVVAKYNAIFFVDTACSAGAIAVNTDDWKIDISVTGTQKTFGSLPGLSIITMSEKAWATYERAPGTGRPGHLNLRYLFDANLQEIVRPAYTQPTSLIVAFNAAIEEIEREGIDNWFHLHADAGALLLKSLREKGFELIADEHRNISGTGDDADFSCTVFAVKVPDGLDETAFRNELRRAFGIFVIGNVGALAGLSFRIGLMSSVQMNPRNILATVAALSETRDKLCRDKGKRGL</sequence>
<keyword evidence="8" id="KW-0472">Membrane</keyword>
<keyword evidence="11" id="KW-1185">Reference proteome</keyword>
<dbReference type="SUPFAM" id="SSF53383">
    <property type="entry name" value="PLP-dependent transferases"/>
    <property type="match status" value="1"/>
</dbReference>
<evidence type="ECO:0000259" key="9">
    <source>
        <dbReference type="Pfam" id="PF00266"/>
    </source>
</evidence>
<organism evidence="10 11">
    <name type="scientific">Sneathiella chungangensis</name>
    <dbReference type="NCBI Taxonomy" id="1418234"/>
    <lineage>
        <taxon>Bacteria</taxon>
        <taxon>Pseudomonadati</taxon>
        <taxon>Pseudomonadota</taxon>
        <taxon>Alphaproteobacteria</taxon>
        <taxon>Sneathiellales</taxon>
        <taxon>Sneathiellaceae</taxon>
        <taxon>Sneathiella</taxon>
    </lineage>
</organism>
<evidence type="ECO:0000313" key="10">
    <source>
        <dbReference type="EMBL" id="MZR24340.1"/>
    </source>
</evidence>
<dbReference type="AlphaFoldDB" id="A0A845MN13"/>
<comment type="similarity">
    <text evidence="2">Belongs to the class-V pyridoxal-phosphate-dependent aminotransferase family.</text>
</comment>
<dbReference type="GO" id="GO:0008453">
    <property type="term" value="F:alanine-glyoxylate transaminase activity"/>
    <property type="evidence" value="ECO:0007669"/>
    <property type="project" value="TreeGrafter"/>
</dbReference>
<dbReference type="PIRSF" id="PIRSF000524">
    <property type="entry name" value="SPT"/>
    <property type="match status" value="1"/>
</dbReference>
<dbReference type="RefSeq" id="WP_161340783.1">
    <property type="nucleotide sequence ID" value="NZ_JBHSDG010000003.1"/>
</dbReference>
<dbReference type="OrthoDB" id="389074at2"/>
<evidence type="ECO:0000256" key="3">
    <source>
        <dbReference type="ARBA" id="ARBA00022576"/>
    </source>
</evidence>
<dbReference type="Proteomes" id="UP000445696">
    <property type="component" value="Unassembled WGS sequence"/>
</dbReference>
<evidence type="ECO:0000256" key="8">
    <source>
        <dbReference type="SAM" id="Phobius"/>
    </source>
</evidence>
<keyword evidence="4 10" id="KW-0808">Transferase</keyword>
<dbReference type="Gene3D" id="3.40.640.10">
    <property type="entry name" value="Type I PLP-dependent aspartate aminotransferase-like (Major domain)"/>
    <property type="match status" value="1"/>
</dbReference>
<dbReference type="PANTHER" id="PTHR21152:SF24">
    <property type="entry name" value="ALANINE--GLYOXYLATE AMINOTRANSFERASE 1"/>
    <property type="match status" value="1"/>
</dbReference>
<evidence type="ECO:0000256" key="7">
    <source>
        <dbReference type="PIRSR" id="PIRSR000524-50"/>
    </source>
</evidence>
<dbReference type="Gene3D" id="3.90.1150.10">
    <property type="entry name" value="Aspartate Aminotransferase, domain 1"/>
    <property type="match status" value="1"/>
</dbReference>
<evidence type="ECO:0000256" key="1">
    <source>
        <dbReference type="ARBA" id="ARBA00001933"/>
    </source>
</evidence>
<feature type="binding site" evidence="6">
    <location>
        <position position="403"/>
    </location>
    <ligand>
        <name>substrate</name>
    </ligand>
</feature>
<dbReference type="InterPro" id="IPR015421">
    <property type="entry name" value="PyrdxlP-dep_Trfase_major"/>
</dbReference>
<name>A0A845MN13_9PROT</name>
<evidence type="ECO:0000256" key="4">
    <source>
        <dbReference type="ARBA" id="ARBA00022679"/>
    </source>
</evidence>
<feature type="modified residue" description="N6-(pyridoxal phosphate)lysine" evidence="7">
    <location>
        <position position="245"/>
    </location>
</feature>
<evidence type="ECO:0000256" key="2">
    <source>
        <dbReference type="ARBA" id="ARBA00009236"/>
    </source>
</evidence>
<evidence type="ECO:0000256" key="5">
    <source>
        <dbReference type="ARBA" id="ARBA00022898"/>
    </source>
</evidence>
<evidence type="ECO:0000256" key="6">
    <source>
        <dbReference type="PIRSR" id="PIRSR000524-1"/>
    </source>
</evidence>
<keyword evidence="8" id="KW-0812">Transmembrane</keyword>
<dbReference type="InterPro" id="IPR015422">
    <property type="entry name" value="PyrdxlP-dep_Trfase_small"/>
</dbReference>
<dbReference type="InterPro" id="IPR024169">
    <property type="entry name" value="SP_NH2Trfase/AEP_transaminase"/>
</dbReference>
<comment type="caution">
    <text evidence="10">The sequence shown here is derived from an EMBL/GenBank/DDBJ whole genome shotgun (WGS) entry which is preliminary data.</text>
</comment>
<reference evidence="10 11" key="1">
    <citation type="journal article" date="2014" name="Int. J. Syst. Evol. Microbiol.">
        <title>Sneathiella chungangensis sp. nov., isolated from a marine sand, and emended description of the genus Sneathiella.</title>
        <authorList>
            <person name="Siamphan C."/>
            <person name="Kim H."/>
            <person name="Lee J.S."/>
            <person name="Kim W."/>
        </authorList>
    </citation>
    <scope>NUCLEOTIDE SEQUENCE [LARGE SCALE GENOMIC DNA]</scope>
    <source>
        <strain evidence="10 11">KCTC 32476</strain>
    </source>
</reference>
<evidence type="ECO:0000313" key="11">
    <source>
        <dbReference type="Proteomes" id="UP000445696"/>
    </source>
</evidence>
<keyword evidence="8" id="KW-1133">Transmembrane helix</keyword>
<protein>
    <submittedName>
        <fullName evidence="10">Aminotransferase class V-fold PLP-dependent enzyme</fullName>
    </submittedName>
</protein>
<comment type="cofactor">
    <cofactor evidence="1 7">
        <name>pyridoxal 5'-phosphate</name>
        <dbReference type="ChEBI" id="CHEBI:597326"/>
    </cofactor>
</comment>